<proteinExistence type="predicted"/>
<sequence length="175" mass="19765">MLQCLKTLNVMTFQTSKPLRVVPPRQPHTKPPGHPSPLLKSQKKFKFTFVSQKNCVNRFERILLQILRALGICSESDDILEVMDEVVEALGSKDGVDKETAAKILQISLLGAMEGFKSPEMVDVGTQCCMEKKGTEAWVLRDPRRASMFYMETENGKTGNSRVVLEQLQLKEMSY</sequence>
<protein>
    <submittedName>
        <fullName evidence="1">Uncharacterized protein</fullName>
    </submittedName>
</protein>
<gene>
    <name evidence="1" type="ORF">Zmor_009393</name>
</gene>
<organism evidence="1 2">
    <name type="scientific">Zophobas morio</name>
    <dbReference type="NCBI Taxonomy" id="2755281"/>
    <lineage>
        <taxon>Eukaryota</taxon>
        <taxon>Metazoa</taxon>
        <taxon>Ecdysozoa</taxon>
        <taxon>Arthropoda</taxon>
        <taxon>Hexapoda</taxon>
        <taxon>Insecta</taxon>
        <taxon>Pterygota</taxon>
        <taxon>Neoptera</taxon>
        <taxon>Endopterygota</taxon>
        <taxon>Coleoptera</taxon>
        <taxon>Polyphaga</taxon>
        <taxon>Cucujiformia</taxon>
        <taxon>Tenebrionidae</taxon>
        <taxon>Zophobas</taxon>
    </lineage>
</organism>
<reference evidence="1" key="1">
    <citation type="journal article" date="2023" name="G3 (Bethesda)">
        <title>Whole genome assemblies of Zophobas morio and Tenebrio molitor.</title>
        <authorList>
            <person name="Kaur S."/>
            <person name="Stinson S.A."/>
            <person name="diCenzo G.C."/>
        </authorList>
    </citation>
    <scope>NUCLEOTIDE SEQUENCE</scope>
    <source>
        <strain evidence="1">QUZm001</strain>
    </source>
</reference>
<evidence type="ECO:0000313" key="2">
    <source>
        <dbReference type="Proteomes" id="UP001168821"/>
    </source>
</evidence>
<dbReference type="AlphaFoldDB" id="A0AA38MIB2"/>
<keyword evidence="2" id="KW-1185">Reference proteome</keyword>
<comment type="caution">
    <text evidence="1">The sequence shown here is derived from an EMBL/GenBank/DDBJ whole genome shotgun (WGS) entry which is preliminary data.</text>
</comment>
<accession>A0AA38MIB2</accession>
<dbReference type="Proteomes" id="UP001168821">
    <property type="component" value="Unassembled WGS sequence"/>
</dbReference>
<evidence type="ECO:0000313" key="1">
    <source>
        <dbReference type="EMBL" id="KAJ3657606.1"/>
    </source>
</evidence>
<dbReference type="EMBL" id="JALNTZ010000003">
    <property type="protein sequence ID" value="KAJ3657606.1"/>
    <property type="molecule type" value="Genomic_DNA"/>
</dbReference>
<name>A0AA38MIB2_9CUCU</name>